<proteinExistence type="predicted"/>
<evidence type="ECO:0000256" key="3">
    <source>
        <dbReference type="SAM" id="MobiDB-lite"/>
    </source>
</evidence>
<dbReference type="Pfam" id="PF00076">
    <property type="entry name" value="RRM_1"/>
    <property type="match status" value="1"/>
</dbReference>
<dbReference type="Pfam" id="PF02136">
    <property type="entry name" value="NTF2"/>
    <property type="match status" value="1"/>
</dbReference>
<dbReference type="Proteomes" id="UP001271007">
    <property type="component" value="Unassembled WGS sequence"/>
</dbReference>
<evidence type="ECO:0000313" key="6">
    <source>
        <dbReference type="EMBL" id="KAK3057813.1"/>
    </source>
</evidence>
<protein>
    <submittedName>
        <fullName evidence="6">Uncharacterized protein</fullName>
    </submittedName>
</protein>
<evidence type="ECO:0000259" key="4">
    <source>
        <dbReference type="PROSITE" id="PS50102"/>
    </source>
</evidence>
<gene>
    <name evidence="6" type="ORF">LTR09_000888</name>
</gene>
<feature type="domain" description="NTF2" evidence="5">
    <location>
        <begin position="62"/>
        <end position="177"/>
    </location>
</feature>
<dbReference type="PANTHER" id="PTHR10693:SF20">
    <property type="entry name" value="AT27578P"/>
    <property type="match status" value="1"/>
</dbReference>
<dbReference type="GO" id="GO:0003729">
    <property type="term" value="F:mRNA binding"/>
    <property type="evidence" value="ECO:0007669"/>
    <property type="project" value="TreeGrafter"/>
</dbReference>
<dbReference type="PROSITE" id="PS50177">
    <property type="entry name" value="NTF2_DOMAIN"/>
    <property type="match status" value="1"/>
</dbReference>
<dbReference type="CDD" id="cd00780">
    <property type="entry name" value="NTF2"/>
    <property type="match status" value="1"/>
</dbReference>
<dbReference type="GO" id="GO:0034517">
    <property type="term" value="P:ribophagy"/>
    <property type="evidence" value="ECO:0007669"/>
    <property type="project" value="TreeGrafter"/>
</dbReference>
<feature type="compositionally biased region" description="Basic and acidic residues" evidence="3">
    <location>
        <begin position="235"/>
        <end position="250"/>
    </location>
</feature>
<name>A0AAJ0GHU6_9PEZI</name>
<evidence type="ECO:0000256" key="2">
    <source>
        <dbReference type="PROSITE-ProRule" id="PRU00176"/>
    </source>
</evidence>
<feature type="compositionally biased region" description="Acidic residues" evidence="3">
    <location>
        <begin position="268"/>
        <end position="284"/>
    </location>
</feature>
<dbReference type="InterPro" id="IPR000504">
    <property type="entry name" value="RRM_dom"/>
</dbReference>
<evidence type="ECO:0000313" key="7">
    <source>
        <dbReference type="Proteomes" id="UP001271007"/>
    </source>
</evidence>
<dbReference type="InterPro" id="IPR039539">
    <property type="entry name" value="Ras_GTPase_bind_prot"/>
</dbReference>
<organism evidence="6 7">
    <name type="scientific">Extremus antarcticus</name>
    <dbReference type="NCBI Taxonomy" id="702011"/>
    <lineage>
        <taxon>Eukaryota</taxon>
        <taxon>Fungi</taxon>
        <taxon>Dikarya</taxon>
        <taxon>Ascomycota</taxon>
        <taxon>Pezizomycotina</taxon>
        <taxon>Dothideomycetes</taxon>
        <taxon>Dothideomycetidae</taxon>
        <taxon>Mycosphaerellales</taxon>
        <taxon>Extremaceae</taxon>
        <taxon>Extremus</taxon>
    </lineage>
</organism>
<dbReference type="SUPFAM" id="SSF54427">
    <property type="entry name" value="NTF2-like"/>
    <property type="match status" value="1"/>
</dbReference>
<feature type="compositionally biased region" description="Low complexity" evidence="3">
    <location>
        <begin position="359"/>
        <end position="412"/>
    </location>
</feature>
<dbReference type="InterPro" id="IPR018222">
    <property type="entry name" value="Nuclear_transport_factor_2_euk"/>
</dbReference>
<dbReference type="InterPro" id="IPR012677">
    <property type="entry name" value="Nucleotide-bd_a/b_plait_sf"/>
</dbReference>
<dbReference type="FunFam" id="3.10.450.50:FF:000003">
    <property type="entry name" value="Nuclear transport factor 2 family protein"/>
    <property type="match status" value="1"/>
</dbReference>
<feature type="compositionally biased region" description="Polar residues" evidence="3">
    <location>
        <begin position="213"/>
        <end position="231"/>
    </location>
</feature>
<dbReference type="SUPFAM" id="SSF54928">
    <property type="entry name" value="RNA-binding domain, RBD"/>
    <property type="match status" value="1"/>
</dbReference>
<dbReference type="GO" id="GO:1990861">
    <property type="term" value="C:Ubp3-Bre5 deubiquitination complex"/>
    <property type="evidence" value="ECO:0007669"/>
    <property type="project" value="TreeGrafter"/>
</dbReference>
<sequence>MATEVNGNHAPYAGLEHQQNNRAYSANGSSTSQATVTHPPPASSTPAAATTESKPDVSKDEVGWAFVEQYYTTLSRSPDKLHLFYSKRSQYVSGQETDKVSVCVGQRAIHDRIKTLDFHDCKVRVTNVDSQASDSNIVIQVIGEISNRSQPHKKFTQTFVLAPQPQGFFVLNDIFRYLVEEEDEPEQAVETGVENVENPPAVGSGYLEPIPTANHTANHTPPEKTLTSSASPAAVERDAQQVDEEIKSKVPEQVTESAEPKVNGHAAEEEEEEVDDAEEAEDEPAAASLPTPPTEQEPAATEEVTPAPAVEEPQQEKEVAEPAPTPSPPKQATPQPAPAPKPAAPKTWASLAASANRVATPAAPSSSSSATSQAKPAPKPTAAPSNTLAAPTPQAAPSAPAAQREASPAEASQGDEWTAVGGSHNRNQSRQTNVTQQPEGPQYRGYIKNVHEGVDGNALKAHLETFGEVTYFDIARQKNCAFVDFKTHEGYKGAVDSGSFTISDESLYLEERKFRPGATPYIPRGRGRGGPGQGTPRGGYQGRGGYAPRGGRGGGPGGAPRGRGSSVAT</sequence>
<evidence type="ECO:0000259" key="5">
    <source>
        <dbReference type="PROSITE" id="PS50177"/>
    </source>
</evidence>
<accession>A0AAJ0GHU6</accession>
<dbReference type="InterPro" id="IPR032710">
    <property type="entry name" value="NTF2-like_dom_sf"/>
</dbReference>
<feature type="compositionally biased region" description="Low complexity" evidence="3">
    <location>
        <begin position="296"/>
        <end position="312"/>
    </location>
</feature>
<feature type="region of interest" description="Disordered" evidence="3">
    <location>
        <begin position="182"/>
        <end position="444"/>
    </location>
</feature>
<dbReference type="GO" id="GO:0005829">
    <property type="term" value="C:cytosol"/>
    <property type="evidence" value="ECO:0007669"/>
    <property type="project" value="TreeGrafter"/>
</dbReference>
<feature type="compositionally biased region" description="Gly residues" evidence="3">
    <location>
        <begin position="528"/>
        <end position="561"/>
    </location>
</feature>
<dbReference type="PROSITE" id="PS50102">
    <property type="entry name" value="RRM"/>
    <property type="match status" value="1"/>
</dbReference>
<feature type="region of interest" description="Disordered" evidence="3">
    <location>
        <begin position="1"/>
        <end position="55"/>
    </location>
</feature>
<reference evidence="6" key="1">
    <citation type="submission" date="2023-04" db="EMBL/GenBank/DDBJ databases">
        <title>Black Yeasts Isolated from many extreme environments.</title>
        <authorList>
            <person name="Coleine C."/>
            <person name="Stajich J.E."/>
            <person name="Selbmann L."/>
        </authorList>
    </citation>
    <scope>NUCLEOTIDE SEQUENCE</scope>
    <source>
        <strain evidence="6">CCFEE 5312</strain>
    </source>
</reference>
<dbReference type="GO" id="GO:1990904">
    <property type="term" value="C:ribonucleoprotein complex"/>
    <property type="evidence" value="ECO:0007669"/>
    <property type="project" value="TreeGrafter"/>
</dbReference>
<evidence type="ECO:0000256" key="1">
    <source>
        <dbReference type="ARBA" id="ARBA00022884"/>
    </source>
</evidence>
<dbReference type="AlphaFoldDB" id="A0AAJ0GHU6"/>
<feature type="domain" description="RRM" evidence="4">
    <location>
        <begin position="443"/>
        <end position="515"/>
    </location>
</feature>
<dbReference type="InterPro" id="IPR002075">
    <property type="entry name" value="NTF2_dom"/>
</dbReference>
<dbReference type="Gene3D" id="3.10.450.50">
    <property type="match status" value="1"/>
</dbReference>
<dbReference type="SMART" id="SM00360">
    <property type="entry name" value="RRM"/>
    <property type="match status" value="1"/>
</dbReference>
<feature type="region of interest" description="Disordered" evidence="3">
    <location>
        <begin position="514"/>
        <end position="569"/>
    </location>
</feature>
<comment type="caution">
    <text evidence="6">The sequence shown here is derived from an EMBL/GenBank/DDBJ whole genome shotgun (WGS) entry which is preliminary data.</text>
</comment>
<keyword evidence="7" id="KW-1185">Reference proteome</keyword>
<dbReference type="PANTHER" id="PTHR10693">
    <property type="entry name" value="RAS GTPASE-ACTIVATING PROTEIN-BINDING PROTEIN"/>
    <property type="match status" value="1"/>
</dbReference>
<dbReference type="EMBL" id="JAWDJX010000002">
    <property type="protein sequence ID" value="KAK3057813.1"/>
    <property type="molecule type" value="Genomic_DNA"/>
</dbReference>
<feature type="compositionally biased region" description="Pro residues" evidence="3">
    <location>
        <begin position="323"/>
        <end position="343"/>
    </location>
</feature>
<dbReference type="GO" id="GO:0016579">
    <property type="term" value="P:protein deubiquitination"/>
    <property type="evidence" value="ECO:0007669"/>
    <property type="project" value="TreeGrafter"/>
</dbReference>
<dbReference type="InterPro" id="IPR035979">
    <property type="entry name" value="RBD_domain_sf"/>
</dbReference>
<dbReference type="Gene3D" id="3.30.70.330">
    <property type="match status" value="1"/>
</dbReference>
<feature type="compositionally biased region" description="Polar residues" evidence="3">
    <location>
        <begin position="424"/>
        <end position="439"/>
    </location>
</feature>
<feature type="compositionally biased region" description="Polar residues" evidence="3">
    <location>
        <begin position="17"/>
        <end position="33"/>
    </location>
</feature>
<keyword evidence="1 2" id="KW-0694">RNA-binding</keyword>
<dbReference type="CDD" id="cd00590">
    <property type="entry name" value="RRM_SF"/>
    <property type="match status" value="1"/>
</dbReference>